<accession>A0A9W8Z3G4</accession>
<name>A0A9W8Z3G4_9PEZI</name>
<proteinExistence type="predicted"/>
<sequence length="438" mass="49885">MNKIQEAASLTIDSLPAELLAHIFAFLAEHAPSDLRLHDQPDADMLRVADPRSHYLKTVSLVNRQWRATVLPLLFRNAVWYLDRLDLMRIEQSMSPSAVPLLTFIKDNNLMPYVKSLTLVIASAHPVGNGDIGLYRRGDGTGHYGYSPEPLSPSLHRGERDIIFNEDTNWLWKLVFDVISPLRFTIIASPRMLASLLARMLFLGDEWIFSQTHHILSLSRDTSRRTRPEETPQLIATEFSSSDTNSLSPSSSPMRRLITPRVPCTLFTLRPWTSVLLNEGSSTQVYKTYEYFHRRPPSLLGALLGAEAFPNDAALVPPTIQALSYVGIFPLADHVRLLVENLPRIERLFVQLVPRNDILKDRRQMKGLDMDDLWAERDSAYAHIISRIRSGTSQEGNWRYLHEFESGDVADEEAWEVVGQILASPEWHLVREGVFNRE</sequence>
<dbReference type="OrthoDB" id="5296720at2759"/>
<keyword evidence="2" id="KW-1185">Reference proteome</keyword>
<evidence type="ECO:0008006" key="3">
    <source>
        <dbReference type="Google" id="ProtNLM"/>
    </source>
</evidence>
<gene>
    <name evidence="1" type="ORF">N0V93_000321</name>
</gene>
<dbReference type="Gene3D" id="1.20.1280.50">
    <property type="match status" value="1"/>
</dbReference>
<evidence type="ECO:0000313" key="2">
    <source>
        <dbReference type="Proteomes" id="UP001140453"/>
    </source>
</evidence>
<organism evidence="1 2">
    <name type="scientific">Gnomoniopsis smithogilvyi</name>
    <dbReference type="NCBI Taxonomy" id="1191159"/>
    <lineage>
        <taxon>Eukaryota</taxon>
        <taxon>Fungi</taxon>
        <taxon>Dikarya</taxon>
        <taxon>Ascomycota</taxon>
        <taxon>Pezizomycotina</taxon>
        <taxon>Sordariomycetes</taxon>
        <taxon>Sordariomycetidae</taxon>
        <taxon>Diaporthales</taxon>
        <taxon>Gnomoniaceae</taxon>
        <taxon>Gnomoniopsis</taxon>
    </lineage>
</organism>
<dbReference type="Proteomes" id="UP001140453">
    <property type="component" value="Unassembled WGS sequence"/>
</dbReference>
<comment type="caution">
    <text evidence="1">The sequence shown here is derived from an EMBL/GenBank/DDBJ whole genome shotgun (WGS) entry which is preliminary data.</text>
</comment>
<evidence type="ECO:0000313" key="1">
    <source>
        <dbReference type="EMBL" id="KAJ4396104.1"/>
    </source>
</evidence>
<dbReference type="EMBL" id="JAPEVB010000001">
    <property type="protein sequence ID" value="KAJ4396104.1"/>
    <property type="molecule type" value="Genomic_DNA"/>
</dbReference>
<reference evidence="1" key="1">
    <citation type="submission" date="2022-10" db="EMBL/GenBank/DDBJ databases">
        <title>Tapping the CABI collections for fungal endophytes: first genome assemblies for Collariella, Neodidymelliopsis, Ascochyta clinopodiicola, Didymella pomorum, Didymosphaeria variabile, Neocosmospora piperis and Neocucurbitaria cava.</title>
        <authorList>
            <person name="Hill R."/>
        </authorList>
    </citation>
    <scope>NUCLEOTIDE SEQUENCE</scope>
    <source>
        <strain evidence="1">IMI 355082</strain>
    </source>
</reference>
<protein>
    <recommendedName>
        <fullName evidence="3">F-box domain-containing protein</fullName>
    </recommendedName>
</protein>
<dbReference type="AlphaFoldDB" id="A0A9W8Z3G4"/>